<sequence>MTPDPVHDPSTELIRLRAENHDLRVRLQQSEDESDADLVAAGFYTYQHPLEDSTAYSERLAKLRGELKEVIRNKAAIETSPGFIYDNSLAKGKKMTSDLAQLMLRAYNAEAENCVRYVKAGNLRAAITRLEKSAAAVARLGAMMDMRVSPGYHDLRVEELTLTAEFLMKKQEERDAAREERERLREEALAQKELEAERERLDKQRRHYLNVLAALDTSDPNRQDIEAKLADVDAAIERNDYRIANIRAGYVYVISNLGAFGPGIVKIGLTRRLEPMDRVRELGDASVPFWFDVHALFFSEDAVTVEAELHRRFADRRVNRINLRREFFYATPLEVKDQLAEIAGHLIEFTAEPEAEQYRLSVSMGASSATRV</sequence>
<reference evidence="3 4" key="1">
    <citation type="submission" date="2024-10" db="EMBL/GenBank/DDBJ databases">
        <title>The Natural Products Discovery Center: Release of the First 8490 Sequenced Strains for Exploring Actinobacteria Biosynthetic Diversity.</title>
        <authorList>
            <person name="Kalkreuter E."/>
            <person name="Kautsar S.A."/>
            <person name="Yang D."/>
            <person name="Bader C.D."/>
            <person name="Teijaro C.N."/>
            <person name="Fluegel L."/>
            <person name="Davis C.M."/>
            <person name="Simpson J.R."/>
            <person name="Lauterbach L."/>
            <person name="Steele A.D."/>
            <person name="Gui C."/>
            <person name="Meng S."/>
            <person name="Li G."/>
            <person name="Viehrig K."/>
            <person name="Ye F."/>
            <person name="Su P."/>
            <person name="Kiefer A.F."/>
            <person name="Nichols A."/>
            <person name="Cepeda A.J."/>
            <person name="Yan W."/>
            <person name="Fan B."/>
            <person name="Jiang Y."/>
            <person name="Adhikari A."/>
            <person name="Zheng C.-J."/>
            <person name="Schuster L."/>
            <person name="Cowan T.M."/>
            <person name="Smanski M.J."/>
            <person name="Chevrette M.G."/>
            <person name="De Carvalho L.P.S."/>
            <person name="Shen B."/>
        </authorList>
    </citation>
    <scope>NUCLEOTIDE SEQUENCE [LARGE SCALE GENOMIC DNA]</scope>
    <source>
        <strain evidence="3 4">NPDC004119</strain>
    </source>
</reference>
<dbReference type="Pfam" id="PF13455">
    <property type="entry name" value="MUG113"/>
    <property type="match status" value="1"/>
</dbReference>
<dbReference type="Proteomes" id="UP001601442">
    <property type="component" value="Unassembled WGS sequence"/>
</dbReference>
<name>A0ABW6NZ52_9NOCA</name>
<accession>A0ABW6NZ52</accession>
<dbReference type="Pfam" id="PF13250">
    <property type="entry name" value="SNIPE"/>
    <property type="match status" value="1"/>
</dbReference>
<protein>
    <submittedName>
        <fullName evidence="3">DUF4041 domain-containing protein</fullName>
    </submittedName>
</protein>
<dbReference type="SMART" id="SM00974">
    <property type="entry name" value="T5orf172"/>
    <property type="match status" value="1"/>
</dbReference>
<evidence type="ECO:0000256" key="1">
    <source>
        <dbReference type="SAM" id="Coils"/>
    </source>
</evidence>
<evidence type="ECO:0000313" key="3">
    <source>
        <dbReference type="EMBL" id="MFF0496455.1"/>
    </source>
</evidence>
<gene>
    <name evidence="3" type="ORF">ACFYU5_08635</name>
</gene>
<dbReference type="InterPro" id="IPR025280">
    <property type="entry name" value="SNIPE"/>
</dbReference>
<dbReference type="EMBL" id="JBIAMT010000002">
    <property type="protein sequence ID" value="MFF0496455.1"/>
    <property type="molecule type" value="Genomic_DNA"/>
</dbReference>
<proteinExistence type="predicted"/>
<comment type="caution">
    <text evidence="3">The sequence shown here is derived from an EMBL/GenBank/DDBJ whole genome shotgun (WGS) entry which is preliminary data.</text>
</comment>
<keyword evidence="4" id="KW-1185">Reference proteome</keyword>
<evidence type="ECO:0000313" key="4">
    <source>
        <dbReference type="Proteomes" id="UP001601442"/>
    </source>
</evidence>
<feature type="domain" description="Bacteriophage T5 Orf172 DNA-binding" evidence="2">
    <location>
        <begin position="259"/>
        <end position="342"/>
    </location>
</feature>
<dbReference type="InterPro" id="IPR018306">
    <property type="entry name" value="Phage_T5_Orf172_DNA-bd"/>
</dbReference>
<organism evidence="3 4">
    <name type="scientific">Nocardia aobensis</name>
    <dbReference type="NCBI Taxonomy" id="257277"/>
    <lineage>
        <taxon>Bacteria</taxon>
        <taxon>Bacillati</taxon>
        <taxon>Actinomycetota</taxon>
        <taxon>Actinomycetes</taxon>
        <taxon>Mycobacteriales</taxon>
        <taxon>Nocardiaceae</taxon>
        <taxon>Nocardia</taxon>
    </lineage>
</organism>
<evidence type="ECO:0000259" key="2">
    <source>
        <dbReference type="SMART" id="SM00974"/>
    </source>
</evidence>
<feature type="coiled-coil region" evidence="1">
    <location>
        <begin position="167"/>
        <end position="211"/>
    </location>
</feature>
<dbReference type="RefSeq" id="WP_387391775.1">
    <property type="nucleotide sequence ID" value="NZ_JBIAMT010000002.1"/>
</dbReference>
<keyword evidence="1" id="KW-0175">Coiled coil</keyword>